<accession>R7SF59</accession>
<name>R7SF59_FOMME</name>
<sequence length="197" mass="21844">LAVTNAFEGTVFVNANFSAQMTATDYVTQLFPLFNQAQIEETVQQYTNIGLNTVNDQAIAIMGESIFICPTYRLLSAFPGRSHKGLFAVPPGEHGNDVAYYFPGTIGPPFKNPQFSASFSGSFLGFVKFGDPNIHPVNNDITPAWKTFSQGNTEMLFNRTEDFQPDIRPFTTDPALLERCESVQILFFTGSIDRLGY</sequence>
<dbReference type="RefSeq" id="XP_007272399.1">
    <property type="nucleotide sequence ID" value="XM_007272337.1"/>
</dbReference>
<proteinExistence type="predicted"/>
<evidence type="ECO:0000313" key="1">
    <source>
        <dbReference type="EMBL" id="EJC97338.1"/>
    </source>
</evidence>
<organism evidence="1 2">
    <name type="scientific">Fomitiporia mediterranea (strain MF3/22)</name>
    <name type="common">Grapevine white-rot fungus</name>
    <dbReference type="NCBI Taxonomy" id="694068"/>
    <lineage>
        <taxon>Eukaryota</taxon>
        <taxon>Fungi</taxon>
        <taxon>Dikarya</taxon>
        <taxon>Basidiomycota</taxon>
        <taxon>Agaricomycotina</taxon>
        <taxon>Agaricomycetes</taxon>
        <taxon>Hymenochaetales</taxon>
        <taxon>Hymenochaetaceae</taxon>
        <taxon>Fomitiporia</taxon>
    </lineage>
</organism>
<evidence type="ECO:0000313" key="2">
    <source>
        <dbReference type="Proteomes" id="UP000053630"/>
    </source>
</evidence>
<dbReference type="SUPFAM" id="SSF53474">
    <property type="entry name" value="alpha/beta-Hydrolases"/>
    <property type="match status" value="1"/>
</dbReference>
<dbReference type="GeneID" id="18669712"/>
<reference evidence="2" key="1">
    <citation type="journal article" date="2012" name="Science">
        <title>The Paleozoic origin of enzymatic lignin decomposition reconstructed from 31 fungal genomes.</title>
        <authorList>
            <person name="Floudas D."/>
            <person name="Binder M."/>
            <person name="Riley R."/>
            <person name="Barry K."/>
            <person name="Blanchette R.A."/>
            <person name="Henrissat B."/>
            <person name="Martinez A.T."/>
            <person name="Otillar R."/>
            <person name="Spatafora J.W."/>
            <person name="Yadav J.S."/>
            <person name="Aerts A."/>
            <person name="Benoit I."/>
            <person name="Boyd A."/>
            <person name="Carlson A."/>
            <person name="Copeland A."/>
            <person name="Coutinho P.M."/>
            <person name="de Vries R.P."/>
            <person name="Ferreira P."/>
            <person name="Findley K."/>
            <person name="Foster B."/>
            <person name="Gaskell J."/>
            <person name="Glotzer D."/>
            <person name="Gorecki P."/>
            <person name="Heitman J."/>
            <person name="Hesse C."/>
            <person name="Hori C."/>
            <person name="Igarashi K."/>
            <person name="Jurgens J.A."/>
            <person name="Kallen N."/>
            <person name="Kersten P."/>
            <person name="Kohler A."/>
            <person name="Kuees U."/>
            <person name="Kumar T.K.A."/>
            <person name="Kuo A."/>
            <person name="LaButti K."/>
            <person name="Larrondo L.F."/>
            <person name="Lindquist E."/>
            <person name="Ling A."/>
            <person name="Lombard V."/>
            <person name="Lucas S."/>
            <person name="Lundell T."/>
            <person name="Martin R."/>
            <person name="McLaughlin D.J."/>
            <person name="Morgenstern I."/>
            <person name="Morin E."/>
            <person name="Murat C."/>
            <person name="Nagy L.G."/>
            <person name="Nolan M."/>
            <person name="Ohm R.A."/>
            <person name="Patyshakuliyeva A."/>
            <person name="Rokas A."/>
            <person name="Ruiz-Duenas F.J."/>
            <person name="Sabat G."/>
            <person name="Salamov A."/>
            <person name="Samejima M."/>
            <person name="Schmutz J."/>
            <person name="Slot J.C."/>
            <person name="St John F."/>
            <person name="Stenlid J."/>
            <person name="Sun H."/>
            <person name="Sun S."/>
            <person name="Syed K."/>
            <person name="Tsang A."/>
            <person name="Wiebenga A."/>
            <person name="Young D."/>
            <person name="Pisabarro A."/>
            <person name="Eastwood D.C."/>
            <person name="Martin F."/>
            <person name="Cullen D."/>
            <person name="Grigoriev I.V."/>
            <person name="Hibbett D.S."/>
        </authorList>
    </citation>
    <scope>NUCLEOTIDE SEQUENCE [LARGE SCALE GENOMIC DNA]</scope>
    <source>
        <strain evidence="2">MF3/22</strain>
    </source>
</reference>
<feature type="non-terminal residue" evidence="1">
    <location>
        <position position="1"/>
    </location>
</feature>
<dbReference type="Gene3D" id="3.40.50.1820">
    <property type="entry name" value="alpha/beta hydrolase"/>
    <property type="match status" value="1"/>
</dbReference>
<dbReference type="Proteomes" id="UP000053630">
    <property type="component" value="Unassembled WGS sequence"/>
</dbReference>
<dbReference type="KEGG" id="fme:FOMMEDRAFT_100018"/>
<dbReference type="eggNOG" id="KOG4389">
    <property type="taxonomic scope" value="Eukaryota"/>
</dbReference>
<dbReference type="InterPro" id="IPR029058">
    <property type="entry name" value="AB_hydrolase_fold"/>
</dbReference>
<gene>
    <name evidence="1" type="ORF">FOMMEDRAFT_100018</name>
</gene>
<protein>
    <submittedName>
        <fullName evidence="1">Uncharacterized protein</fullName>
    </submittedName>
</protein>
<dbReference type="OrthoDB" id="408631at2759"/>
<dbReference type="AlphaFoldDB" id="R7SF59"/>
<keyword evidence="2" id="KW-1185">Reference proteome</keyword>
<dbReference type="OMA" id="PLACICN"/>
<dbReference type="EMBL" id="JH719016">
    <property type="protein sequence ID" value="EJC97338.1"/>
    <property type="molecule type" value="Genomic_DNA"/>
</dbReference>